<feature type="binding site" evidence="9">
    <location>
        <position position="34"/>
    </location>
    <ligand>
        <name>substrate</name>
    </ligand>
</feature>
<keyword evidence="3 9" id="KW-0548">Nucleotidyltransferase</keyword>
<dbReference type="HAMAP" id="MF_00151">
    <property type="entry name" value="PPAT_bact"/>
    <property type="match status" value="1"/>
</dbReference>
<dbReference type="InterPro" id="IPR014729">
    <property type="entry name" value="Rossmann-like_a/b/a_fold"/>
</dbReference>
<comment type="cofactor">
    <cofactor evidence="9">
        <name>Mg(2+)</name>
        <dbReference type="ChEBI" id="CHEBI:18420"/>
    </cofactor>
</comment>
<evidence type="ECO:0000256" key="1">
    <source>
        <dbReference type="ARBA" id="ARBA00022490"/>
    </source>
</evidence>
<dbReference type="Gene3D" id="3.40.50.620">
    <property type="entry name" value="HUPs"/>
    <property type="match status" value="1"/>
</dbReference>
<feature type="binding site" evidence="9">
    <location>
        <position position="66"/>
    </location>
    <ligand>
        <name>substrate</name>
    </ligand>
</feature>
<comment type="subunit">
    <text evidence="9">Homohexamer.</text>
</comment>
<dbReference type="NCBIfam" id="TIGR01510">
    <property type="entry name" value="coaD_prev_kdtB"/>
    <property type="match status" value="1"/>
</dbReference>
<feature type="binding site" evidence="9">
    <location>
        <begin position="148"/>
        <end position="154"/>
    </location>
    <ligand>
        <name>ATP</name>
        <dbReference type="ChEBI" id="CHEBI:30616"/>
    </ligand>
</feature>
<evidence type="ECO:0000256" key="9">
    <source>
        <dbReference type="HAMAP-Rule" id="MF_00151"/>
    </source>
</evidence>
<evidence type="ECO:0000313" key="12">
    <source>
        <dbReference type="Proteomes" id="UP000234789"/>
    </source>
</evidence>
<dbReference type="EMBL" id="NFEZ01000004">
    <property type="protein sequence ID" value="PLT46242.1"/>
    <property type="molecule type" value="Genomic_DNA"/>
</dbReference>
<dbReference type="PRINTS" id="PR01020">
    <property type="entry name" value="LPSBIOSNTHSS"/>
</dbReference>
<feature type="binding site" evidence="9">
    <location>
        <position position="42"/>
    </location>
    <ligand>
        <name>ATP</name>
        <dbReference type="ChEBI" id="CHEBI:30616"/>
    </ligand>
</feature>
<dbReference type="AlphaFoldDB" id="A0A2N5N7C2"/>
<dbReference type="UniPathway" id="UPA00241">
    <property type="reaction ID" value="UER00355"/>
</dbReference>
<dbReference type="OrthoDB" id="9806661at2"/>
<organism evidence="11 12">
    <name type="scientific">Paenibacillus pasadenensis</name>
    <dbReference type="NCBI Taxonomy" id="217090"/>
    <lineage>
        <taxon>Bacteria</taxon>
        <taxon>Bacillati</taxon>
        <taxon>Bacillota</taxon>
        <taxon>Bacilli</taxon>
        <taxon>Bacillales</taxon>
        <taxon>Paenibacillaceae</taxon>
        <taxon>Paenibacillus</taxon>
    </lineage>
</organism>
<feature type="domain" description="Cytidyltransferase-like" evidence="10">
    <location>
        <begin position="30"/>
        <end position="158"/>
    </location>
</feature>
<dbReference type="RefSeq" id="WP_084136541.1">
    <property type="nucleotide sequence ID" value="NZ_BIMM01000161.1"/>
</dbReference>
<dbReference type="CDD" id="cd02163">
    <property type="entry name" value="PPAT"/>
    <property type="match status" value="1"/>
</dbReference>
<evidence type="ECO:0000313" key="11">
    <source>
        <dbReference type="EMBL" id="PLT46242.1"/>
    </source>
</evidence>
<feature type="binding site" evidence="9">
    <location>
        <begin position="113"/>
        <end position="115"/>
    </location>
    <ligand>
        <name>ATP</name>
        <dbReference type="ChEBI" id="CHEBI:30616"/>
    </ligand>
</feature>
<keyword evidence="4 9" id="KW-0547">Nucleotide-binding</keyword>
<dbReference type="GO" id="GO:0005737">
    <property type="term" value="C:cytoplasm"/>
    <property type="evidence" value="ECO:0007669"/>
    <property type="project" value="UniProtKB-SubCell"/>
</dbReference>
<proteinExistence type="inferred from homology"/>
<accession>A0A2N5N7C2</accession>
<protein>
    <recommendedName>
        <fullName evidence="9">Phosphopantetheine adenylyltransferase</fullName>
        <ecNumber evidence="9">2.7.7.3</ecNumber>
    </recommendedName>
    <alternativeName>
        <fullName evidence="9">Dephospho-CoA pyrophosphorylase</fullName>
    </alternativeName>
    <alternativeName>
        <fullName evidence="9">Pantetheine-phosphate adenylyltransferase</fullName>
        <shortName evidence="9">PPAT</shortName>
    </alternativeName>
</protein>
<comment type="pathway">
    <text evidence="9">Cofactor biosynthesis; coenzyme A biosynthesis; CoA from (R)-pantothenate: step 4/5.</text>
</comment>
<dbReference type="GO" id="GO:0015937">
    <property type="term" value="P:coenzyme A biosynthetic process"/>
    <property type="evidence" value="ECO:0007669"/>
    <property type="project" value="UniProtKB-UniRule"/>
</dbReference>
<feature type="site" description="Transition state stabilizer" evidence="9">
    <location>
        <position position="42"/>
    </location>
</feature>
<evidence type="ECO:0000256" key="2">
    <source>
        <dbReference type="ARBA" id="ARBA00022679"/>
    </source>
</evidence>
<dbReference type="PANTHER" id="PTHR21342:SF1">
    <property type="entry name" value="PHOSPHOPANTETHEINE ADENYLYLTRANSFERASE"/>
    <property type="match status" value="1"/>
</dbReference>
<keyword evidence="12" id="KW-1185">Reference proteome</keyword>
<keyword evidence="1 9" id="KW-0963">Cytoplasm</keyword>
<dbReference type="Pfam" id="PF01467">
    <property type="entry name" value="CTP_transf_like"/>
    <property type="match status" value="1"/>
</dbReference>
<comment type="similarity">
    <text evidence="9">Belongs to the bacterial CoaD family.</text>
</comment>
<feature type="binding site" evidence="9">
    <location>
        <position position="98"/>
    </location>
    <ligand>
        <name>substrate</name>
    </ligand>
</feature>
<keyword evidence="6 9" id="KW-0460">Magnesium</keyword>
<comment type="catalytic activity">
    <reaction evidence="8 9">
        <text>(R)-4'-phosphopantetheine + ATP + H(+) = 3'-dephospho-CoA + diphosphate</text>
        <dbReference type="Rhea" id="RHEA:19801"/>
        <dbReference type="ChEBI" id="CHEBI:15378"/>
        <dbReference type="ChEBI" id="CHEBI:30616"/>
        <dbReference type="ChEBI" id="CHEBI:33019"/>
        <dbReference type="ChEBI" id="CHEBI:57328"/>
        <dbReference type="ChEBI" id="CHEBI:61723"/>
        <dbReference type="EC" id="2.7.7.3"/>
    </reaction>
</comment>
<comment type="subcellular location">
    <subcellularLocation>
        <location evidence="9">Cytoplasm</location>
    </subcellularLocation>
</comment>
<dbReference type="InterPro" id="IPR004821">
    <property type="entry name" value="Cyt_trans-like"/>
</dbReference>
<gene>
    <name evidence="9" type="primary">coaD</name>
    <name evidence="11" type="ORF">B8V81_4673</name>
</gene>
<feature type="binding site" evidence="9">
    <location>
        <position position="112"/>
    </location>
    <ligand>
        <name>substrate</name>
    </ligand>
</feature>
<dbReference type="InterPro" id="IPR001980">
    <property type="entry name" value="PPAT"/>
</dbReference>
<keyword evidence="5 9" id="KW-0067">ATP-binding</keyword>
<comment type="caution">
    <text evidence="11">The sequence shown here is derived from an EMBL/GenBank/DDBJ whole genome shotgun (WGS) entry which is preliminary data.</text>
</comment>
<name>A0A2N5N7C2_9BACL</name>
<dbReference type="PANTHER" id="PTHR21342">
    <property type="entry name" value="PHOSPHOPANTETHEINE ADENYLYLTRANSFERASE"/>
    <property type="match status" value="1"/>
</dbReference>
<comment type="function">
    <text evidence="9">Reversibly transfers an adenylyl group from ATP to 4'-phosphopantetheine, yielding dephospho-CoA (dPCoA) and pyrophosphate.</text>
</comment>
<evidence type="ECO:0000256" key="5">
    <source>
        <dbReference type="ARBA" id="ARBA00022840"/>
    </source>
</evidence>
<keyword evidence="2 9" id="KW-0808">Transferase</keyword>
<dbReference type="Proteomes" id="UP000234789">
    <property type="component" value="Unassembled WGS sequence"/>
</dbReference>
<sequence>MDKKDRHLEGTAGAEAETAAGTAGKGRIAVYPGSFDPVTCGHLDIIQRAARQFDTVIVAVLNNTSKNPLFSVEERKRLLVEITKDIPNVEVDSFRDLTVRFMRSRGASTIVRGIRTVTDFEYELQLASMNHRLDEEIETIFMMTNPKYSYLSSSMVKEIARFQGSVKDLVPPAVERELLLKYPDRPE</sequence>
<evidence type="ECO:0000256" key="8">
    <source>
        <dbReference type="ARBA" id="ARBA00029346"/>
    </source>
</evidence>
<dbReference type="SUPFAM" id="SSF52374">
    <property type="entry name" value="Nucleotidylyl transferase"/>
    <property type="match status" value="1"/>
</dbReference>
<dbReference type="GO" id="GO:0005524">
    <property type="term" value="F:ATP binding"/>
    <property type="evidence" value="ECO:0007669"/>
    <property type="project" value="UniProtKB-KW"/>
</dbReference>
<evidence type="ECO:0000256" key="7">
    <source>
        <dbReference type="ARBA" id="ARBA00022993"/>
    </source>
</evidence>
<feature type="binding site" evidence="9">
    <location>
        <position position="123"/>
    </location>
    <ligand>
        <name>ATP</name>
        <dbReference type="ChEBI" id="CHEBI:30616"/>
    </ligand>
</feature>
<keyword evidence="7 9" id="KW-0173">Coenzyme A biosynthesis</keyword>
<evidence type="ECO:0000256" key="3">
    <source>
        <dbReference type="ARBA" id="ARBA00022695"/>
    </source>
</evidence>
<evidence type="ECO:0000256" key="4">
    <source>
        <dbReference type="ARBA" id="ARBA00022741"/>
    </source>
</evidence>
<dbReference type="GO" id="GO:0004595">
    <property type="term" value="F:pantetheine-phosphate adenylyltransferase activity"/>
    <property type="evidence" value="ECO:0007669"/>
    <property type="project" value="UniProtKB-UniRule"/>
</dbReference>
<feature type="binding site" evidence="9">
    <location>
        <begin position="34"/>
        <end position="35"/>
    </location>
    <ligand>
        <name>ATP</name>
        <dbReference type="ChEBI" id="CHEBI:30616"/>
    </ligand>
</feature>
<reference evidence="11 12" key="1">
    <citation type="submission" date="2017-05" db="EMBL/GenBank/DDBJ databases">
        <title>Functional genome analysis of Paenibacillus pasadenensis strain R16: insights on endophytic life style and antifungal activity.</title>
        <authorList>
            <person name="Passera A."/>
            <person name="Marcolungo L."/>
            <person name="Casati P."/>
            <person name="Brasca M."/>
            <person name="Quaglino F."/>
            <person name="Delledonne M."/>
        </authorList>
    </citation>
    <scope>NUCLEOTIDE SEQUENCE [LARGE SCALE GENOMIC DNA]</scope>
    <source>
        <strain evidence="11 12">R16</strain>
    </source>
</reference>
<dbReference type="NCBIfam" id="TIGR00125">
    <property type="entry name" value="cyt_tran_rel"/>
    <property type="match status" value="1"/>
</dbReference>
<evidence type="ECO:0000259" key="10">
    <source>
        <dbReference type="Pfam" id="PF01467"/>
    </source>
</evidence>
<evidence type="ECO:0000256" key="6">
    <source>
        <dbReference type="ARBA" id="ARBA00022842"/>
    </source>
</evidence>
<dbReference type="EC" id="2.7.7.3" evidence="9"/>